<dbReference type="FunFam" id="3.30.470.20:FF:000018">
    <property type="entry name" value="Trifunctional purine biosynthetic protein adenosine-3"/>
    <property type="match status" value="1"/>
</dbReference>
<dbReference type="InterPro" id="IPR011054">
    <property type="entry name" value="Rudment_hybrid_motif"/>
</dbReference>
<dbReference type="Gene3D" id="3.90.650.10">
    <property type="entry name" value="PurM-like C-terminal domain"/>
    <property type="match status" value="1"/>
</dbReference>
<evidence type="ECO:0000256" key="23">
    <source>
        <dbReference type="ARBA" id="ARBA00049057"/>
    </source>
</evidence>
<dbReference type="SUPFAM" id="SSF52440">
    <property type="entry name" value="PreATP-grasp domain"/>
    <property type="match status" value="1"/>
</dbReference>
<evidence type="ECO:0000256" key="20">
    <source>
        <dbReference type="ARBA" id="ARBA00032931"/>
    </source>
</evidence>
<dbReference type="NCBIfam" id="TIGR00877">
    <property type="entry name" value="purD"/>
    <property type="match status" value="1"/>
</dbReference>
<sequence length="829" mass="87317">MQVHEPSSPKRLKMAAASTTHTLKSMLPQPAPLRVLILGSGGREHAIANHFLRSSRVEHVFCAPGNGGTATLGDRCTNLDSPKASGDFSDITAWAVQNRINLCFPGPEQPLVDGVELAFREVGIPVFGPSPVAAQMEGSKTFAKAFMDKYNIPTAAFQSFDASQVDECLTYIHKLGGAQQVVLKASGLAAGKGVLLPESDAEAREGVVDILVKKVFGDAGSSLLIEQRLVGPELSVLAFSDGYTITALPGCQDHKRIGEGDTGPNTGGMGAYTPAPEGLVDDLPARIRKEVLVPTIDGMRNEGFPFVGMLFVGLMLTADGPKVLEYNVRFGDPETEAVLELLDDSKVNLADIVLACVERRLDSVKPVVRNQHAVSVVLASQGYPGKYPTGVPITIGSVPKNVTVYHAGTKIDANGQLVTAGGRVIVVSAFGDTLQQAVELAYKGVDVVQFEGKTFRRDIAHRALKPVAGSASAGLTYAAAGVDIDAGNSLVEAIKPLAKSTRRPGCDASLGGFGGTFDLKAVGFRDPVLVSGTDGVGTKLRVALDMGKHDTVGIDLVAMSVNDLLVQGAAPLYFLDYFACSKLSVPVATQVISGIAEGCRQAKCGLIGGETAEMPGMYEGDDYDLAGFAVGAVEREALLPLLDQLKVGDVLVGLHSSGVHSNGFSLVRKIVSRSGLSLSASCPWSAEKDGSKPAATLGDALIAPTRIYVDALTPLFAQAQGLLALSHITGGGFTENIPRILAPGKGVEIDLASWQRPSLFDWLQAAGNVEPEEMARTFNNGIGMVLIIQQEHRERILNLLGGAGEQPVVMGRVIDGEGVHYTNIESWKL</sequence>
<dbReference type="SUPFAM" id="SSF55326">
    <property type="entry name" value="PurM N-terminal domain-like"/>
    <property type="match status" value="1"/>
</dbReference>
<dbReference type="AlphaFoldDB" id="A0A077QQS4"/>
<dbReference type="SMART" id="SM01209">
    <property type="entry name" value="GARS_A"/>
    <property type="match status" value="1"/>
</dbReference>
<dbReference type="Gene3D" id="3.90.600.10">
    <property type="entry name" value="Phosphoribosylglycinamide synthetase, C-terminal domain"/>
    <property type="match status" value="1"/>
</dbReference>
<dbReference type="EMBL" id="HG529515">
    <property type="protein sequence ID" value="CDI51745.1"/>
    <property type="molecule type" value="Genomic_DNA"/>
</dbReference>
<evidence type="ECO:0000256" key="6">
    <source>
        <dbReference type="ARBA" id="ARBA00013047"/>
    </source>
</evidence>
<comment type="similarity">
    <text evidence="4">In the N-terminal section; belongs to the GARS family.</text>
</comment>
<evidence type="ECO:0000256" key="24">
    <source>
        <dbReference type="PROSITE-ProRule" id="PRU00409"/>
    </source>
</evidence>
<dbReference type="InterPro" id="IPR020562">
    <property type="entry name" value="PRibGlycinamide_synth_N"/>
</dbReference>
<evidence type="ECO:0000256" key="16">
    <source>
        <dbReference type="ARBA" id="ARBA00023268"/>
    </source>
</evidence>
<keyword evidence="15" id="KW-0464">Manganese</keyword>
<evidence type="ECO:0000256" key="7">
    <source>
        <dbReference type="ARBA" id="ARBA00013255"/>
    </source>
</evidence>
<dbReference type="Pfam" id="PF01071">
    <property type="entry name" value="GARS_A"/>
    <property type="match status" value="1"/>
</dbReference>
<evidence type="ECO:0000256" key="18">
    <source>
        <dbReference type="ARBA" id="ARBA00029444"/>
    </source>
</evidence>
<keyword evidence="9" id="KW-0963">Cytoplasm</keyword>
<comment type="pathway">
    <text evidence="2">Purine metabolism; IMP biosynthesis via de novo pathway; 5-amino-1-(5-phospho-D-ribosyl)imidazole from N(2)-formyl-N(1)-(5-phospho-D-ribosyl)glycinamide: step 2/2.</text>
</comment>
<dbReference type="PROSITE" id="PS00184">
    <property type="entry name" value="GARS"/>
    <property type="match status" value="1"/>
</dbReference>
<comment type="similarity">
    <text evidence="5">Belongs to the AIR synthase family.</text>
</comment>
<dbReference type="InterPro" id="IPR011761">
    <property type="entry name" value="ATP-grasp"/>
</dbReference>
<dbReference type="SMART" id="SM01210">
    <property type="entry name" value="GARS_C"/>
    <property type="match status" value="1"/>
</dbReference>
<dbReference type="Pfam" id="PF02844">
    <property type="entry name" value="GARS_N"/>
    <property type="match status" value="1"/>
</dbReference>
<keyword evidence="11" id="KW-0479">Metal-binding</keyword>
<dbReference type="HAMAP" id="MF_00741">
    <property type="entry name" value="AIRS"/>
    <property type="match status" value="1"/>
</dbReference>
<dbReference type="Pfam" id="PF02843">
    <property type="entry name" value="GARS_C"/>
    <property type="match status" value="1"/>
</dbReference>
<dbReference type="InterPro" id="IPR036921">
    <property type="entry name" value="PurM-like_N_sf"/>
</dbReference>
<dbReference type="FunFam" id="3.30.1330.10:FF:000001">
    <property type="entry name" value="Phosphoribosylformylglycinamidine cyclo-ligase"/>
    <property type="match status" value="1"/>
</dbReference>
<dbReference type="GO" id="GO:0006189">
    <property type="term" value="P:'de novo' IMP biosynthetic process"/>
    <property type="evidence" value="ECO:0007669"/>
    <property type="project" value="UniProtKB-UniPathway"/>
</dbReference>
<evidence type="ECO:0000256" key="21">
    <source>
        <dbReference type="ARBA" id="ARBA00033093"/>
    </source>
</evidence>
<evidence type="ECO:0000259" key="25">
    <source>
        <dbReference type="PROSITE" id="PS50975"/>
    </source>
</evidence>
<evidence type="ECO:0000256" key="22">
    <source>
        <dbReference type="ARBA" id="ARBA00047843"/>
    </source>
</evidence>
<dbReference type="GO" id="GO:0004641">
    <property type="term" value="F:phosphoribosylformylglycinamidine cyclo-ligase activity"/>
    <property type="evidence" value="ECO:0007669"/>
    <property type="project" value="UniProtKB-EC"/>
</dbReference>
<dbReference type="InterPro" id="IPR020559">
    <property type="entry name" value="PRibGlycinamide_synth_CS"/>
</dbReference>
<comment type="function">
    <text evidence="17">Catalyzes the second and fifth step in the 'de novo' purine biosynthesis pathway; contains phosphoribosylamine--glycine ligase (GARS) and phosphoribosylformylglycinamidine cyclo-ligase (AIRS) activities.</text>
</comment>
<evidence type="ECO:0000256" key="10">
    <source>
        <dbReference type="ARBA" id="ARBA00022598"/>
    </source>
</evidence>
<keyword evidence="12 24" id="KW-0547">Nucleotide-binding</keyword>
<evidence type="ECO:0000256" key="5">
    <source>
        <dbReference type="ARBA" id="ARBA00010280"/>
    </source>
</evidence>
<name>A0A077QQS4_9BASI</name>
<dbReference type="InterPro" id="IPR016188">
    <property type="entry name" value="PurM-like_N"/>
</dbReference>
<evidence type="ECO:0000256" key="15">
    <source>
        <dbReference type="ARBA" id="ARBA00023211"/>
    </source>
</evidence>
<dbReference type="GO" id="GO:0046872">
    <property type="term" value="F:metal ion binding"/>
    <property type="evidence" value="ECO:0007669"/>
    <property type="project" value="UniProtKB-KW"/>
</dbReference>
<accession>A0A077QQS4</accession>
<evidence type="ECO:0000256" key="14">
    <source>
        <dbReference type="ARBA" id="ARBA00022840"/>
    </source>
</evidence>
<evidence type="ECO:0000256" key="19">
    <source>
        <dbReference type="ARBA" id="ARBA00031908"/>
    </source>
</evidence>
<dbReference type="Pfam" id="PF02769">
    <property type="entry name" value="AIRS_C"/>
    <property type="match status" value="1"/>
</dbReference>
<dbReference type="InterPro" id="IPR000115">
    <property type="entry name" value="PRibGlycinamide_synth"/>
</dbReference>
<proteinExistence type="inferred from homology"/>
<dbReference type="NCBIfam" id="TIGR00878">
    <property type="entry name" value="purM"/>
    <property type="match status" value="1"/>
</dbReference>
<dbReference type="GO" id="GO:0046084">
    <property type="term" value="P:adenine biosynthetic process"/>
    <property type="evidence" value="ECO:0007669"/>
    <property type="project" value="TreeGrafter"/>
</dbReference>
<evidence type="ECO:0000256" key="17">
    <source>
        <dbReference type="ARBA" id="ARBA00029388"/>
    </source>
</evidence>
<organism evidence="26">
    <name type="scientific">Melanopsichium pennsylvanicum 4</name>
    <dbReference type="NCBI Taxonomy" id="1398559"/>
    <lineage>
        <taxon>Eukaryota</taxon>
        <taxon>Fungi</taxon>
        <taxon>Dikarya</taxon>
        <taxon>Basidiomycota</taxon>
        <taxon>Ustilaginomycotina</taxon>
        <taxon>Ustilaginomycetes</taxon>
        <taxon>Ustilaginales</taxon>
        <taxon>Ustilaginaceae</taxon>
        <taxon>Melanopsichium</taxon>
    </lineage>
</organism>
<dbReference type="Gene3D" id="3.30.1490.20">
    <property type="entry name" value="ATP-grasp fold, A domain"/>
    <property type="match status" value="1"/>
</dbReference>
<evidence type="ECO:0000256" key="1">
    <source>
        <dbReference type="ARBA" id="ARBA00004496"/>
    </source>
</evidence>
<dbReference type="SUPFAM" id="SSF51246">
    <property type="entry name" value="Rudiment single hybrid motif"/>
    <property type="match status" value="1"/>
</dbReference>
<dbReference type="PANTHER" id="PTHR10520">
    <property type="entry name" value="TRIFUNCTIONAL PURINE BIOSYNTHETIC PROTEIN ADENOSINE-3-RELATED"/>
    <property type="match status" value="1"/>
</dbReference>
<dbReference type="GO" id="GO:0005524">
    <property type="term" value="F:ATP binding"/>
    <property type="evidence" value="ECO:0007669"/>
    <property type="project" value="UniProtKB-UniRule"/>
</dbReference>
<evidence type="ECO:0000256" key="3">
    <source>
        <dbReference type="ARBA" id="ARBA00005174"/>
    </source>
</evidence>
<dbReference type="Pfam" id="PF00586">
    <property type="entry name" value="AIRS"/>
    <property type="match status" value="1"/>
</dbReference>
<dbReference type="InterPro" id="IPR036676">
    <property type="entry name" value="PurM-like_C_sf"/>
</dbReference>
<comment type="catalytic activity">
    <reaction evidence="22">
        <text>5-phospho-beta-D-ribosylamine + glycine + ATP = N(1)-(5-phospho-beta-D-ribosyl)glycinamide + ADP + phosphate + H(+)</text>
        <dbReference type="Rhea" id="RHEA:17453"/>
        <dbReference type="ChEBI" id="CHEBI:15378"/>
        <dbReference type="ChEBI" id="CHEBI:30616"/>
        <dbReference type="ChEBI" id="CHEBI:43474"/>
        <dbReference type="ChEBI" id="CHEBI:57305"/>
        <dbReference type="ChEBI" id="CHEBI:58681"/>
        <dbReference type="ChEBI" id="CHEBI:143788"/>
        <dbReference type="ChEBI" id="CHEBI:456216"/>
        <dbReference type="EC" id="6.3.4.13"/>
    </reaction>
</comment>
<evidence type="ECO:0000256" key="2">
    <source>
        <dbReference type="ARBA" id="ARBA00004686"/>
    </source>
</evidence>
<dbReference type="HAMAP" id="MF_00138">
    <property type="entry name" value="GARS"/>
    <property type="match status" value="1"/>
</dbReference>
<dbReference type="EC" id="6.3.3.1" evidence="6"/>
<dbReference type="PROSITE" id="PS50975">
    <property type="entry name" value="ATP_GRASP"/>
    <property type="match status" value="1"/>
</dbReference>
<evidence type="ECO:0000313" key="26">
    <source>
        <dbReference type="EMBL" id="CDI51745.1"/>
    </source>
</evidence>
<dbReference type="GO" id="GO:0005829">
    <property type="term" value="C:cytosol"/>
    <property type="evidence" value="ECO:0007669"/>
    <property type="project" value="TreeGrafter"/>
</dbReference>
<keyword evidence="13" id="KW-0658">Purine biosynthesis</keyword>
<evidence type="ECO:0000256" key="4">
    <source>
        <dbReference type="ARBA" id="ARBA00007423"/>
    </source>
</evidence>
<comment type="pathway">
    <text evidence="3">Purine metabolism; IMP biosynthesis via de novo pathway; N(1)-(5-phospho-D-ribosyl)glycinamide from 5-phospho-alpha-D-ribose 1-diphosphate: step 2/2.</text>
</comment>
<dbReference type="GO" id="GO:0004637">
    <property type="term" value="F:phosphoribosylamine-glycine ligase activity"/>
    <property type="evidence" value="ECO:0007669"/>
    <property type="project" value="UniProtKB-EC"/>
</dbReference>
<dbReference type="InterPro" id="IPR013815">
    <property type="entry name" value="ATP_grasp_subdomain_1"/>
</dbReference>
<reference evidence="26" key="1">
    <citation type="journal article" date="2014" name="Genome Biol. Evol.">
        <title>Gene Loss Rather Than Gene Gain Is Associated with a Host Jump from Monocots to Dicots in the Smut Fungus Melanopsichium pennsylvanicum.</title>
        <authorList>
            <person name="Sharma R."/>
            <person name="Mishra B."/>
            <person name="Runge F."/>
            <person name="Thines M."/>
        </authorList>
    </citation>
    <scope>NUCLEOTIDE SEQUENCE</scope>
    <source>
        <strain evidence="26">4</strain>
    </source>
</reference>
<dbReference type="InterPro" id="IPR020560">
    <property type="entry name" value="PRibGlycinamide_synth_C-dom"/>
</dbReference>
<evidence type="ECO:0000256" key="13">
    <source>
        <dbReference type="ARBA" id="ARBA00022755"/>
    </source>
</evidence>
<keyword evidence="10" id="KW-0436">Ligase</keyword>
<evidence type="ECO:0000256" key="11">
    <source>
        <dbReference type="ARBA" id="ARBA00022723"/>
    </source>
</evidence>
<dbReference type="CDD" id="cd02196">
    <property type="entry name" value="PurM"/>
    <property type="match status" value="1"/>
</dbReference>
<dbReference type="FunFam" id="3.90.600.10:FF:000001">
    <property type="entry name" value="Trifunctional purine biosynthetic protein adenosine-3"/>
    <property type="match status" value="1"/>
</dbReference>
<dbReference type="PANTHER" id="PTHR10520:SF12">
    <property type="entry name" value="TRIFUNCTIONAL PURINE BIOSYNTHETIC PROTEIN ADENOSINE-3"/>
    <property type="match status" value="1"/>
</dbReference>
<dbReference type="InterPro" id="IPR004733">
    <property type="entry name" value="PurM_cligase"/>
</dbReference>
<dbReference type="UniPathway" id="UPA00074">
    <property type="reaction ID" value="UER00125"/>
</dbReference>
<comment type="similarity">
    <text evidence="18">In the C-terminal section; belongs to the AIR synthase family.</text>
</comment>
<feature type="domain" description="ATP-grasp" evidence="25">
    <location>
        <begin position="144"/>
        <end position="358"/>
    </location>
</feature>
<dbReference type="SUPFAM" id="SSF56042">
    <property type="entry name" value="PurM C-terminal domain-like"/>
    <property type="match status" value="1"/>
</dbReference>
<keyword evidence="14 24" id="KW-0067">ATP-binding</keyword>
<evidence type="ECO:0000256" key="9">
    <source>
        <dbReference type="ARBA" id="ARBA00022490"/>
    </source>
</evidence>
<keyword evidence="16" id="KW-0511">Multifunctional enzyme</keyword>
<dbReference type="Gene3D" id="3.30.1330.10">
    <property type="entry name" value="PurM-like, N-terminal domain"/>
    <property type="match status" value="1"/>
</dbReference>
<dbReference type="InterPro" id="IPR016185">
    <property type="entry name" value="PreATP-grasp_dom_sf"/>
</dbReference>
<evidence type="ECO:0000256" key="12">
    <source>
        <dbReference type="ARBA" id="ARBA00022741"/>
    </source>
</evidence>
<protein>
    <recommendedName>
        <fullName evidence="8">Phosphoribosylformylglycinamidine cyclo-ligase</fullName>
        <ecNumber evidence="6">6.3.3.1</ecNumber>
        <ecNumber evidence="7">6.3.4.13</ecNumber>
    </recommendedName>
    <alternativeName>
        <fullName evidence="20">AIR synthase</fullName>
    </alternativeName>
    <alternativeName>
        <fullName evidence="21">AIRS</fullName>
    </alternativeName>
    <alternativeName>
        <fullName evidence="19">Phosphoribosyl-aminoimidazole synthetase</fullName>
    </alternativeName>
</protein>
<dbReference type="EC" id="6.3.4.13" evidence="7"/>
<dbReference type="InterPro" id="IPR020561">
    <property type="entry name" value="PRibGlycinamid_synth_ATP-grasp"/>
</dbReference>
<dbReference type="Gene3D" id="3.40.50.20">
    <property type="match status" value="1"/>
</dbReference>
<dbReference type="InterPro" id="IPR010918">
    <property type="entry name" value="PurM-like_C_dom"/>
</dbReference>
<dbReference type="InterPro" id="IPR037123">
    <property type="entry name" value="PRibGlycinamide_synth_C_sf"/>
</dbReference>
<dbReference type="Gene3D" id="3.30.470.20">
    <property type="entry name" value="ATP-grasp fold, B domain"/>
    <property type="match status" value="1"/>
</dbReference>
<evidence type="ECO:0000256" key="8">
    <source>
        <dbReference type="ARBA" id="ARBA00020367"/>
    </source>
</evidence>
<comment type="subcellular location">
    <subcellularLocation>
        <location evidence="1">Cytoplasm</location>
    </subcellularLocation>
</comment>
<dbReference type="SUPFAM" id="SSF56059">
    <property type="entry name" value="Glutathione synthetase ATP-binding domain-like"/>
    <property type="match status" value="1"/>
</dbReference>
<dbReference type="FunFam" id="3.90.650.10:FF:000011">
    <property type="entry name" value="Phosphoribosylformylglycinamidine cyclo-ligase"/>
    <property type="match status" value="1"/>
</dbReference>
<comment type="catalytic activity">
    <reaction evidence="23">
        <text>2-formamido-N(1)-(5-O-phospho-beta-D-ribosyl)acetamidine + ATP = 5-amino-1-(5-phospho-beta-D-ribosyl)imidazole + ADP + phosphate + H(+)</text>
        <dbReference type="Rhea" id="RHEA:23032"/>
        <dbReference type="ChEBI" id="CHEBI:15378"/>
        <dbReference type="ChEBI" id="CHEBI:30616"/>
        <dbReference type="ChEBI" id="CHEBI:43474"/>
        <dbReference type="ChEBI" id="CHEBI:137981"/>
        <dbReference type="ChEBI" id="CHEBI:147287"/>
        <dbReference type="ChEBI" id="CHEBI:456216"/>
        <dbReference type="EC" id="6.3.3.1"/>
    </reaction>
</comment>